<dbReference type="Gene3D" id="3.90.320.10">
    <property type="match status" value="1"/>
</dbReference>
<accession>A0ABR7CKN7</accession>
<sequence length="951" mass="108147">MRGFITEVADALYRRYGDDISSLRLVFPNRRAQLFFCDALSSLIHRPLWQPAFVSIGELMERLSGLRGSDRVKLITELYKVYSRVHDESFDTFYFWGDMLLADFDQIDKYLIDADMLFSNIGDLKALEGDHSYLTDDQIRVIRQFWQSFGSGSSCSDEQRHFLTIWESLADIYHRFRESLSAQGLAYEGMVYRAAAERLLDDEAVALPGDADGRYVVVGFNALSACEKRLFNRLKKSGRAEFYWDYDSYYVDHKDYEAGMFLRDNIRDYPPPEARIGHDHFGAPKETVVVPAPSDALQCKYVHTFLQELIDRGETPDKETAIVLTDESLLLPVLYAVPGAVDQLNITMGYPLRQTTAYSFVERLIGLQGRKRVRSGNTWFYHNDALGLLEHPYIRQSQPEIASALADGIRRSRSVYVRSGLFEVGGTIGQVFRTTGSWQSLSDYIRGCLAHVVAQPAGEGQEDAAQRREFFTVIDEHLVRIVNSLADSGLEIPVPVFASLLRRTLQTLRVPYEGEPLAGVQIMGILETRNLDFKNVLILSVNDDTFPGNRAVSSSFIPYNLRYAYGLPTPQHHEGVYAYYFYRLIQRAERVHLVYCSRSDDKRTGEPSRYIYQLEYESPHKPVYRPIRLGVNLSARQPLSVDKTGRVADALRAYLDGGQKRLSPTSFYHYVECPLKFYFRSVAGLSPQQEIAEEVDLPMFGTILHRTMELLYAPLLGDPAAGPKIGALVGSAAVKAAVQRAINEEYLRDEGAGEEEYGGNLILVRDVVAKYVNSCILPYDASQTGFVMRGLEVPVSCPFGFEEGNREHTVVFAGKSDRIDLLADGLLRVVDYKTGKRHIRFKDLESLFFGDIRERSAAVLQTLLYSLMLTRSEKCDVQPALYYVRNMQEPDFSPLLLEGNTPVVRFSEYRAEFEGLLRRVLIELFDLSKPFVQCSRQETCAFCDFREICRR</sequence>
<dbReference type="Proteomes" id="UP000636891">
    <property type="component" value="Unassembled WGS sequence"/>
</dbReference>
<reference evidence="2 3" key="1">
    <citation type="submission" date="2020-08" db="EMBL/GenBank/DDBJ databases">
        <title>Genome public.</title>
        <authorList>
            <person name="Liu C."/>
            <person name="Sun Q."/>
        </authorList>
    </citation>
    <scope>NUCLEOTIDE SEQUENCE [LARGE SCALE GENOMIC DNA]</scope>
    <source>
        <strain evidence="2 3">New-7</strain>
    </source>
</reference>
<evidence type="ECO:0000313" key="2">
    <source>
        <dbReference type="EMBL" id="MBC5615795.1"/>
    </source>
</evidence>
<proteinExistence type="predicted"/>
<evidence type="ECO:0000259" key="1">
    <source>
        <dbReference type="Pfam" id="PF12705"/>
    </source>
</evidence>
<dbReference type="Gene3D" id="3.40.50.300">
    <property type="entry name" value="P-loop containing nucleotide triphosphate hydrolases"/>
    <property type="match status" value="1"/>
</dbReference>
<dbReference type="EMBL" id="JACOOK010000001">
    <property type="protein sequence ID" value="MBC5615795.1"/>
    <property type="molecule type" value="Genomic_DNA"/>
</dbReference>
<dbReference type="RefSeq" id="WP_118656335.1">
    <property type="nucleotide sequence ID" value="NZ_JACOOK010000001.1"/>
</dbReference>
<gene>
    <name evidence="2" type="ORF">H8S08_02000</name>
</gene>
<protein>
    <submittedName>
        <fullName evidence="2">PD-(D/E)XK nuclease family protein</fullName>
    </submittedName>
</protein>
<evidence type="ECO:0000313" key="3">
    <source>
        <dbReference type="Proteomes" id="UP000636891"/>
    </source>
</evidence>
<dbReference type="InterPro" id="IPR038726">
    <property type="entry name" value="PDDEXK_AddAB-type"/>
</dbReference>
<dbReference type="InterPro" id="IPR011604">
    <property type="entry name" value="PDDEXK-like_dom_sf"/>
</dbReference>
<name>A0ABR7CKN7_9BACT</name>
<dbReference type="SUPFAM" id="SSF52540">
    <property type="entry name" value="P-loop containing nucleoside triphosphate hydrolases"/>
    <property type="match status" value="1"/>
</dbReference>
<comment type="caution">
    <text evidence="2">The sequence shown here is derived from an EMBL/GenBank/DDBJ whole genome shotgun (WGS) entry which is preliminary data.</text>
</comment>
<dbReference type="Pfam" id="PF12705">
    <property type="entry name" value="PDDEXK_1"/>
    <property type="match status" value="1"/>
</dbReference>
<keyword evidence="3" id="KW-1185">Reference proteome</keyword>
<organism evidence="2 3">
    <name type="scientific">Alistipes hominis</name>
    <dbReference type="NCBI Taxonomy" id="2763015"/>
    <lineage>
        <taxon>Bacteria</taxon>
        <taxon>Pseudomonadati</taxon>
        <taxon>Bacteroidota</taxon>
        <taxon>Bacteroidia</taxon>
        <taxon>Bacteroidales</taxon>
        <taxon>Rikenellaceae</taxon>
        <taxon>Alistipes</taxon>
    </lineage>
</organism>
<dbReference type="InterPro" id="IPR027417">
    <property type="entry name" value="P-loop_NTPase"/>
</dbReference>
<feature type="domain" description="PD-(D/E)XK endonuclease-like" evidence="1">
    <location>
        <begin position="661"/>
        <end position="950"/>
    </location>
</feature>